<feature type="signal peptide" evidence="1">
    <location>
        <begin position="1"/>
        <end position="20"/>
    </location>
</feature>
<feature type="domain" description="Bifunctional inhibitor/plant lipid transfer protein/seed storage helical" evidence="2">
    <location>
        <begin position="20"/>
        <end position="98"/>
    </location>
</feature>
<evidence type="ECO:0000259" key="2">
    <source>
        <dbReference type="Pfam" id="PF14368"/>
    </source>
</evidence>
<sequence>MAKLLLGLLLALAILGTTSAAGCVQDAEDMKRECKQFELFPANPKLPPSAACCAVWKRADVPCLCKYVNKEVEKVWCMEKVVYVANYCKRPFQPGYKCGSYTVPLSM</sequence>
<proteinExistence type="predicted"/>
<dbReference type="ExpressionAtlas" id="A0A3L6FHZ0">
    <property type="expression patterns" value="baseline and differential"/>
</dbReference>
<dbReference type="EMBL" id="NCVQ01000004">
    <property type="protein sequence ID" value="PWZ31277.1"/>
    <property type="molecule type" value="Genomic_DNA"/>
</dbReference>
<organism evidence="3 4">
    <name type="scientific">Zea mays</name>
    <name type="common">Maize</name>
    <dbReference type="NCBI Taxonomy" id="4577"/>
    <lineage>
        <taxon>Eukaryota</taxon>
        <taxon>Viridiplantae</taxon>
        <taxon>Streptophyta</taxon>
        <taxon>Embryophyta</taxon>
        <taxon>Tracheophyta</taxon>
        <taxon>Spermatophyta</taxon>
        <taxon>Magnoliopsida</taxon>
        <taxon>Liliopsida</taxon>
        <taxon>Poales</taxon>
        <taxon>Poaceae</taxon>
        <taxon>PACMAD clade</taxon>
        <taxon>Panicoideae</taxon>
        <taxon>Andropogonodae</taxon>
        <taxon>Andropogoneae</taxon>
        <taxon>Tripsacinae</taxon>
        <taxon>Zea</taxon>
    </lineage>
</organism>
<dbReference type="OrthoDB" id="678486at2759"/>
<dbReference type="InterPro" id="IPR036312">
    <property type="entry name" value="Bifun_inhib/LTP/seed_sf"/>
</dbReference>
<dbReference type="CDD" id="cd04660">
    <property type="entry name" value="nsLTP_like"/>
    <property type="match status" value="1"/>
</dbReference>
<comment type="caution">
    <text evidence="3">The sequence shown here is derived from an EMBL/GenBank/DDBJ whole genome shotgun (WGS) entry which is preliminary data.</text>
</comment>
<dbReference type="SUPFAM" id="SSF47699">
    <property type="entry name" value="Bifunctional inhibitor/lipid-transfer protein/seed storage 2S albumin"/>
    <property type="match status" value="1"/>
</dbReference>
<accession>A0A3L6FHZ0</accession>
<dbReference type="PANTHER" id="PTHR33286">
    <property type="entry name" value="BIFUNCTIONAL INHIBITOR/LIPID-TRANSFER PROTEIN/SEED STORAGE 2S ALBUMIN SUPERFAMILY PROTEIN"/>
    <property type="match status" value="1"/>
</dbReference>
<dbReference type="SMR" id="A0A3L6FHZ0"/>
<reference evidence="3 4" key="1">
    <citation type="journal article" date="2018" name="Nat. Genet.">
        <title>Extensive intraspecific gene order and gene structural variations between Mo17 and other maize genomes.</title>
        <authorList>
            <person name="Sun S."/>
            <person name="Zhou Y."/>
            <person name="Chen J."/>
            <person name="Shi J."/>
            <person name="Zhao H."/>
            <person name="Zhao H."/>
            <person name="Song W."/>
            <person name="Zhang M."/>
            <person name="Cui Y."/>
            <person name="Dong X."/>
            <person name="Liu H."/>
            <person name="Ma X."/>
            <person name="Jiao Y."/>
            <person name="Wang B."/>
            <person name="Wei X."/>
            <person name="Stein J.C."/>
            <person name="Glaubitz J.C."/>
            <person name="Lu F."/>
            <person name="Yu G."/>
            <person name="Liang C."/>
            <person name="Fengler K."/>
            <person name="Li B."/>
            <person name="Rafalski A."/>
            <person name="Schnable P.S."/>
            <person name="Ware D.H."/>
            <person name="Buckler E.S."/>
            <person name="Lai J."/>
        </authorList>
    </citation>
    <scope>NUCLEOTIDE SEQUENCE [LARGE SCALE GENOMIC DNA]</scope>
    <source>
        <strain evidence="4">cv. Missouri 17</strain>
        <tissue evidence="3">Seedling</tissue>
    </source>
</reference>
<dbReference type="PANTHER" id="PTHR33286:SF52">
    <property type="entry name" value="EXPRESSED PROTEIN"/>
    <property type="match status" value="1"/>
</dbReference>
<protein>
    <recommendedName>
        <fullName evidence="2">Bifunctional inhibitor/plant lipid transfer protein/seed storage helical domain-containing protein</fullName>
    </recommendedName>
</protein>
<dbReference type="PROSITE" id="PS51257">
    <property type="entry name" value="PROKAR_LIPOPROTEIN"/>
    <property type="match status" value="1"/>
</dbReference>
<dbReference type="AlphaFoldDB" id="A0A3L6FHZ0"/>
<gene>
    <name evidence="3" type="ORF">Zm00014a_031784</name>
</gene>
<name>A0A3L6FHZ0_MAIZE</name>
<dbReference type="Proteomes" id="UP000251960">
    <property type="component" value="Chromosome 3"/>
</dbReference>
<dbReference type="Gene3D" id="1.10.110.10">
    <property type="entry name" value="Plant lipid-transfer and hydrophobic proteins"/>
    <property type="match status" value="1"/>
</dbReference>
<evidence type="ECO:0000256" key="1">
    <source>
        <dbReference type="SAM" id="SignalP"/>
    </source>
</evidence>
<keyword evidence="1" id="KW-0732">Signal</keyword>
<dbReference type="Pfam" id="PF14368">
    <property type="entry name" value="LTP_2"/>
    <property type="match status" value="1"/>
</dbReference>
<evidence type="ECO:0000313" key="4">
    <source>
        <dbReference type="Proteomes" id="UP000251960"/>
    </source>
</evidence>
<dbReference type="InterPro" id="IPR044741">
    <property type="entry name" value="NsLTP-like"/>
</dbReference>
<dbReference type="OMA" id="ACCAVWK"/>
<dbReference type="InterPro" id="IPR016140">
    <property type="entry name" value="Bifunc_inhib/LTP/seed_store"/>
</dbReference>
<dbReference type="KEGG" id="zma:100286270"/>
<evidence type="ECO:0000313" key="3">
    <source>
        <dbReference type="EMBL" id="PWZ31277.1"/>
    </source>
</evidence>
<feature type="chain" id="PRO_5018550664" description="Bifunctional inhibitor/plant lipid transfer protein/seed storage helical domain-containing protein" evidence="1">
    <location>
        <begin position="21"/>
        <end position="107"/>
    </location>
</feature>